<dbReference type="SUPFAM" id="SSF53850">
    <property type="entry name" value="Periplasmic binding protein-like II"/>
    <property type="match status" value="1"/>
</dbReference>
<accession>A0ABX1R8C3</accession>
<gene>
    <name evidence="1" type="ORF">HF577_05825</name>
</gene>
<reference evidence="1 2" key="1">
    <citation type="submission" date="2020-04" db="EMBL/GenBank/DDBJ databases">
        <authorList>
            <person name="Klaysubun C."/>
            <person name="Duangmal K."/>
            <person name="Lipun K."/>
        </authorList>
    </citation>
    <scope>NUCLEOTIDE SEQUENCE [LARGE SCALE GENOMIC DNA]</scope>
    <source>
        <strain evidence="1 2">JCM 11839</strain>
    </source>
</reference>
<comment type="caution">
    <text evidence="1">The sequence shown here is derived from an EMBL/GenBank/DDBJ whole genome shotgun (WGS) entry which is preliminary data.</text>
</comment>
<name>A0ABX1R8C3_9PSEU</name>
<evidence type="ECO:0000313" key="1">
    <source>
        <dbReference type="EMBL" id="NMH76618.1"/>
    </source>
</evidence>
<protein>
    <submittedName>
        <fullName evidence="1">Uncharacterized protein</fullName>
    </submittedName>
</protein>
<organism evidence="1 2">
    <name type="scientific">Pseudonocardia xinjiangensis</name>
    <dbReference type="NCBI Taxonomy" id="75289"/>
    <lineage>
        <taxon>Bacteria</taxon>
        <taxon>Bacillati</taxon>
        <taxon>Actinomycetota</taxon>
        <taxon>Actinomycetes</taxon>
        <taxon>Pseudonocardiales</taxon>
        <taxon>Pseudonocardiaceae</taxon>
        <taxon>Pseudonocardia</taxon>
    </lineage>
</organism>
<dbReference type="Proteomes" id="UP001296706">
    <property type="component" value="Unassembled WGS sequence"/>
</dbReference>
<dbReference type="Gene3D" id="3.40.190.10">
    <property type="entry name" value="Periplasmic binding protein-like II"/>
    <property type="match status" value="2"/>
</dbReference>
<evidence type="ECO:0000313" key="2">
    <source>
        <dbReference type="Proteomes" id="UP001296706"/>
    </source>
</evidence>
<sequence>MNRTLRCVLPEDSMVDTTLIQKGQLKPGEITTVLKSDIIPGSPVAISTSLSPALQAKISEAFQTKANVDYLKANGYCSGACTLDGSSWGYAPVNNAFYDPIRKVCDETKNKNCTSTS</sequence>
<dbReference type="EMBL" id="JAAXKY010000011">
    <property type="protein sequence ID" value="NMH76618.1"/>
    <property type="molecule type" value="Genomic_DNA"/>
</dbReference>
<keyword evidence="2" id="KW-1185">Reference proteome</keyword>
<proteinExistence type="predicted"/>
<dbReference type="RefSeq" id="WP_169394696.1">
    <property type="nucleotide sequence ID" value="NZ_BAAAJH010000008.1"/>
</dbReference>